<dbReference type="Proteomes" id="UP000482960">
    <property type="component" value="Unassembled WGS sequence"/>
</dbReference>
<accession>A0A6V8L3T9</accession>
<dbReference type="InterPro" id="IPR009351">
    <property type="entry name" value="AlkZ-like"/>
</dbReference>
<proteinExistence type="predicted"/>
<evidence type="ECO:0000313" key="2">
    <source>
        <dbReference type="Proteomes" id="UP000482960"/>
    </source>
</evidence>
<dbReference type="AlphaFoldDB" id="A0A6V8L3T9"/>
<evidence type="ECO:0000313" key="1">
    <source>
        <dbReference type="EMBL" id="GFJ91922.1"/>
    </source>
</evidence>
<gene>
    <name evidence="1" type="ORF">Prum_055640</name>
</gene>
<reference evidence="1 2" key="1">
    <citation type="submission" date="2020-03" db="EMBL/GenBank/DDBJ databases">
        <title>Whole genome shotgun sequence of Phytohabitans rumicis NBRC 108638.</title>
        <authorList>
            <person name="Komaki H."/>
            <person name="Tamura T."/>
        </authorList>
    </citation>
    <scope>NUCLEOTIDE SEQUENCE [LARGE SCALE GENOMIC DNA]</scope>
    <source>
        <strain evidence="1 2">NBRC 108638</strain>
    </source>
</reference>
<dbReference type="EMBL" id="BLPG01000001">
    <property type="protein sequence ID" value="GFJ91922.1"/>
    <property type="molecule type" value="Genomic_DNA"/>
</dbReference>
<dbReference type="RefSeq" id="WP_246278104.1">
    <property type="nucleotide sequence ID" value="NZ_BAABJB010000017.1"/>
</dbReference>
<comment type="caution">
    <text evidence="1">The sequence shown here is derived from an EMBL/GenBank/DDBJ whole genome shotgun (WGS) entry which is preliminary data.</text>
</comment>
<dbReference type="PANTHER" id="PTHR38479:SF2">
    <property type="entry name" value="WINGED HELIX DNA-BINDING DOMAIN-CONTAINING PROTEIN"/>
    <property type="match status" value="1"/>
</dbReference>
<protein>
    <recommendedName>
        <fullName evidence="3">Winged helix DNA-binding domain-containing protein</fullName>
    </recommendedName>
</protein>
<sequence>MSEVLTWRALGRATLARQLLLRRSDMPARQAIEHLVGMQGQAPHAPYIGLWTRLSTFDPQALSQLLLDRAVVRIALMRGTVHLATAADALALRPLTQPIYDRDLRTNVLHGPALRGLDLPAVAAAGRELVEAQPRTGTQLSALLAERWPDRPGASLAYALRDLLPLVQVPPRGLWGRSGQPVLTTAESWLGRPLAAMDPGSMVTRYLGAFGPATVQDAQTWSGLTGLREVVERLPLARFRDEAGRELFDLPDAPRPDPDTPAPVRFLPDFDNLLVSHDDRTRVIADAHRAYMAKHRLVRAVLVDGIVAGTWTIAKRRLEIRPFGGLSKRDRSAVAQEGERLLGFVHPGAAGTVFL</sequence>
<reference evidence="1 2" key="2">
    <citation type="submission" date="2020-03" db="EMBL/GenBank/DDBJ databases">
        <authorList>
            <person name="Ichikawa N."/>
            <person name="Kimura A."/>
            <person name="Kitahashi Y."/>
            <person name="Uohara A."/>
        </authorList>
    </citation>
    <scope>NUCLEOTIDE SEQUENCE [LARGE SCALE GENOMIC DNA]</scope>
    <source>
        <strain evidence="1 2">NBRC 108638</strain>
    </source>
</reference>
<keyword evidence="2" id="KW-1185">Reference proteome</keyword>
<dbReference type="PANTHER" id="PTHR38479">
    <property type="entry name" value="LMO0824 PROTEIN"/>
    <property type="match status" value="1"/>
</dbReference>
<evidence type="ECO:0008006" key="3">
    <source>
        <dbReference type="Google" id="ProtNLM"/>
    </source>
</evidence>
<organism evidence="1 2">
    <name type="scientific">Phytohabitans rumicis</name>
    <dbReference type="NCBI Taxonomy" id="1076125"/>
    <lineage>
        <taxon>Bacteria</taxon>
        <taxon>Bacillati</taxon>
        <taxon>Actinomycetota</taxon>
        <taxon>Actinomycetes</taxon>
        <taxon>Micromonosporales</taxon>
        <taxon>Micromonosporaceae</taxon>
    </lineage>
</organism>
<dbReference type="Pfam" id="PF06224">
    <property type="entry name" value="AlkZ-like"/>
    <property type="match status" value="1"/>
</dbReference>
<name>A0A6V8L3T9_9ACTN</name>